<dbReference type="Gene3D" id="2.60.120.10">
    <property type="entry name" value="Jelly Rolls"/>
    <property type="match status" value="1"/>
</dbReference>
<protein>
    <submittedName>
        <fullName evidence="2">Crp/Fnr family transcriptional regulator</fullName>
    </submittedName>
</protein>
<dbReference type="Pfam" id="PF00027">
    <property type="entry name" value="cNMP_binding"/>
    <property type="match status" value="1"/>
</dbReference>
<accession>A0A847RF87</accession>
<dbReference type="RefSeq" id="WP_168871719.1">
    <property type="nucleotide sequence ID" value="NZ_JABAIA010000002.1"/>
</dbReference>
<evidence type="ECO:0000313" key="2">
    <source>
        <dbReference type="EMBL" id="NLR65729.1"/>
    </source>
</evidence>
<feature type="domain" description="Cyclic nucleotide-binding" evidence="1">
    <location>
        <begin position="9"/>
        <end position="120"/>
    </location>
</feature>
<dbReference type="InterPro" id="IPR000595">
    <property type="entry name" value="cNMP-bd_dom"/>
</dbReference>
<name>A0A847RF87_9BACT</name>
<dbReference type="SUPFAM" id="SSF51206">
    <property type="entry name" value="cAMP-binding domain-like"/>
    <property type="match status" value="1"/>
</dbReference>
<dbReference type="AlphaFoldDB" id="A0A847RF87"/>
<organism evidence="2 3">
    <name type="scientific">Chitinophaga varians</name>
    <dbReference type="NCBI Taxonomy" id="2202339"/>
    <lineage>
        <taxon>Bacteria</taxon>
        <taxon>Pseudomonadati</taxon>
        <taxon>Bacteroidota</taxon>
        <taxon>Chitinophagia</taxon>
        <taxon>Chitinophagales</taxon>
        <taxon>Chitinophagaceae</taxon>
        <taxon>Chitinophaga</taxon>
    </lineage>
</organism>
<gene>
    <name evidence="2" type="ORF">HGH92_15555</name>
</gene>
<dbReference type="PROSITE" id="PS50042">
    <property type="entry name" value="CNMP_BINDING_3"/>
    <property type="match status" value="1"/>
</dbReference>
<evidence type="ECO:0000259" key="1">
    <source>
        <dbReference type="PROSITE" id="PS50042"/>
    </source>
</evidence>
<comment type="caution">
    <text evidence="2">The sequence shown here is derived from an EMBL/GenBank/DDBJ whole genome shotgun (WGS) entry which is preliminary data.</text>
</comment>
<reference evidence="2 3" key="1">
    <citation type="submission" date="2020-04" db="EMBL/GenBank/DDBJ databases">
        <authorList>
            <person name="Yin C."/>
        </authorList>
    </citation>
    <scope>NUCLEOTIDE SEQUENCE [LARGE SCALE GENOMIC DNA]</scope>
    <source>
        <strain evidence="2 3">Ae27</strain>
    </source>
</reference>
<sequence>MERYNYFRQFHDISPADYNLLTEHLQPRSFKKGESIIVPGQVQRELYFVKSGVQMAYFDTDDKTYVIDFSYFPGLCAIAESFSFQVPSKYFITCLTDSELAYLSYEQLQKLLDQSRAIERLFRRMIEAMLADMVDLPIDLRAMTIEERYRSFCRKSPQLLQLVPHKYIASYLGIDPTNFSKLFNQVKI</sequence>
<dbReference type="InterPro" id="IPR018490">
    <property type="entry name" value="cNMP-bd_dom_sf"/>
</dbReference>
<dbReference type="InterPro" id="IPR014710">
    <property type="entry name" value="RmlC-like_jellyroll"/>
</dbReference>
<dbReference type="CDD" id="cd00038">
    <property type="entry name" value="CAP_ED"/>
    <property type="match status" value="1"/>
</dbReference>
<dbReference type="SMART" id="SM00100">
    <property type="entry name" value="cNMP"/>
    <property type="match status" value="1"/>
</dbReference>
<keyword evidence="3" id="KW-1185">Reference proteome</keyword>
<dbReference type="EMBL" id="JABAIA010000002">
    <property type="protein sequence ID" value="NLR65729.1"/>
    <property type="molecule type" value="Genomic_DNA"/>
</dbReference>
<proteinExistence type="predicted"/>
<evidence type="ECO:0000313" key="3">
    <source>
        <dbReference type="Proteomes" id="UP000570474"/>
    </source>
</evidence>
<dbReference type="Proteomes" id="UP000570474">
    <property type="component" value="Unassembled WGS sequence"/>
</dbReference>